<dbReference type="InterPro" id="IPR036291">
    <property type="entry name" value="NAD(P)-bd_dom_sf"/>
</dbReference>
<evidence type="ECO:0000256" key="1">
    <source>
        <dbReference type="ARBA" id="ARBA00038048"/>
    </source>
</evidence>
<name>A0ABD1ZRD4_9MARC</name>
<dbReference type="Proteomes" id="UP001605036">
    <property type="component" value="Unassembled WGS sequence"/>
</dbReference>
<feature type="compositionally biased region" description="Basic and acidic residues" evidence="2">
    <location>
        <begin position="290"/>
        <end position="301"/>
    </location>
</feature>
<evidence type="ECO:0000313" key="6">
    <source>
        <dbReference type="Proteomes" id="UP001605036"/>
    </source>
</evidence>
<dbReference type="Gene3D" id="3.40.50.720">
    <property type="entry name" value="NAD(P)-binding Rossmann-like Domain"/>
    <property type="match status" value="1"/>
</dbReference>
<evidence type="ECO:0000256" key="3">
    <source>
        <dbReference type="SAM" id="Phobius"/>
    </source>
</evidence>
<keyword evidence="6" id="KW-1185">Reference proteome</keyword>
<organism evidence="5 6">
    <name type="scientific">Riccia fluitans</name>
    <dbReference type="NCBI Taxonomy" id="41844"/>
    <lineage>
        <taxon>Eukaryota</taxon>
        <taxon>Viridiplantae</taxon>
        <taxon>Streptophyta</taxon>
        <taxon>Embryophyta</taxon>
        <taxon>Marchantiophyta</taxon>
        <taxon>Marchantiopsida</taxon>
        <taxon>Marchantiidae</taxon>
        <taxon>Marchantiales</taxon>
        <taxon>Ricciaceae</taxon>
        <taxon>Riccia</taxon>
    </lineage>
</organism>
<dbReference type="SUPFAM" id="SSF51735">
    <property type="entry name" value="NAD(P)-binding Rossmann-fold domains"/>
    <property type="match status" value="1"/>
</dbReference>
<keyword evidence="3" id="KW-0812">Transmembrane</keyword>
<accession>A0ABD1ZRD4</accession>
<feature type="domain" description="Saccharopine dehydrogenase NADP binding" evidence="4">
    <location>
        <begin position="9"/>
        <end position="141"/>
    </location>
</feature>
<feature type="transmembrane region" description="Helical" evidence="3">
    <location>
        <begin position="319"/>
        <end position="338"/>
    </location>
</feature>
<comment type="similarity">
    <text evidence="1">Belongs to the saccharopine dehydrogenase family.</text>
</comment>
<dbReference type="EMBL" id="JBHFFA010000001">
    <property type="protein sequence ID" value="KAL2653396.1"/>
    <property type="molecule type" value="Genomic_DNA"/>
</dbReference>
<dbReference type="InterPro" id="IPR005097">
    <property type="entry name" value="Sacchrp_dh_NADP-bd"/>
</dbReference>
<evidence type="ECO:0000256" key="2">
    <source>
        <dbReference type="SAM" id="MobiDB-lite"/>
    </source>
</evidence>
<evidence type="ECO:0000313" key="5">
    <source>
        <dbReference type="EMBL" id="KAL2653396.1"/>
    </source>
</evidence>
<keyword evidence="3" id="KW-1133">Transmembrane helix</keyword>
<dbReference type="Pfam" id="PF03435">
    <property type="entry name" value="Sacchrp_dh_NADP"/>
    <property type="match status" value="1"/>
</dbReference>
<proteinExistence type="inferred from homology"/>
<gene>
    <name evidence="5" type="ORF">R1flu_021524</name>
</gene>
<reference evidence="5 6" key="1">
    <citation type="submission" date="2024-09" db="EMBL/GenBank/DDBJ databases">
        <title>Chromosome-scale assembly of Riccia fluitans.</title>
        <authorList>
            <person name="Paukszto L."/>
            <person name="Sawicki J."/>
            <person name="Karawczyk K."/>
            <person name="Piernik-Szablinska J."/>
            <person name="Szczecinska M."/>
            <person name="Mazdziarz M."/>
        </authorList>
    </citation>
    <scope>NUCLEOTIDE SEQUENCE [LARGE SCALE GENOMIC DNA]</scope>
    <source>
        <strain evidence="5">Rf_01</strain>
        <tissue evidence="5">Aerial parts of the thallus</tissue>
    </source>
</reference>
<feature type="region of interest" description="Disordered" evidence="2">
    <location>
        <begin position="276"/>
        <end position="301"/>
    </location>
</feature>
<keyword evidence="3" id="KW-0472">Membrane</keyword>
<dbReference type="PANTHER" id="PTHR12286">
    <property type="entry name" value="SACCHAROPINE DEHYDROGENASE-LIKE OXIDOREDUCTASE"/>
    <property type="match status" value="1"/>
</dbReference>
<comment type="caution">
    <text evidence="5">The sequence shown here is derived from an EMBL/GenBank/DDBJ whole genome shotgun (WGS) entry which is preliminary data.</text>
</comment>
<sequence length="461" mass="50925">MSFSQKVDVIIYGASGFSGKYILRELLKFCDLGEGKSRRVGIAGRSRSKLSAALIWAMSGLESFTPAAVTIFEADVQDSASLDYMCSQTRLIINCVGPFRLHGDQVVAACVRAGIDYIDLAGEPGFMSGIIDKYHEQARRKRSLIITSCGFESIVHELGLLFTSRQLRANNPDAELTAVDMYVLPDGRRGFWEPNFGTYASAVLVMANEGGLKQLLRSAWKPRHRSPPPQIKGTNRRGFVHWHEVSQTWALKMVAPGDAPSPVGIMMDRTVRAANEESGRMLETEEDDSDPTRGEEKRKKLEGIKPMQQHTEYLCFRSLWGLLAMFWFSFVVLILSSFRKGVDLLLQYPELFSLGFVRKDGPEQSAIDASTFQIWYEGRGFSSSSRKGKKKSDVQVLTSVCGPDLGYVSTPICAVQAALIILDLRTSLPLGGVLSPGAAFGCTDLENRLEASGIKFHVINT</sequence>
<protein>
    <recommendedName>
        <fullName evidence="4">Saccharopine dehydrogenase NADP binding domain-containing protein</fullName>
    </recommendedName>
</protein>
<dbReference type="AlphaFoldDB" id="A0ABD1ZRD4"/>
<dbReference type="InterPro" id="IPR051276">
    <property type="entry name" value="Saccharopine_DH-like_oxidrdct"/>
</dbReference>
<evidence type="ECO:0000259" key="4">
    <source>
        <dbReference type="Pfam" id="PF03435"/>
    </source>
</evidence>
<dbReference type="PANTHER" id="PTHR12286:SF5">
    <property type="entry name" value="SACCHAROPINE DEHYDROGENASE-LIKE OXIDOREDUCTASE"/>
    <property type="match status" value="1"/>
</dbReference>